<name>A0A1R0H7F3_9FUNG</name>
<gene>
    <name evidence="1" type="ORF">AYI68_g804</name>
</gene>
<reference evidence="1 2" key="1">
    <citation type="journal article" date="2016" name="Mol. Biol. Evol.">
        <title>Genome-Wide Survey of Gut Fungi (Harpellales) Reveals the First Horizontally Transferred Ubiquitin Gene from a Mosquito Host.</title>
        <authorList>
            <person name="Wang Y."/>
            <person name="White M.M."/>
            <person name="Kvist S."/>
            <person name="Moncalvo J.M."/>
        </authorList>
    </citation>
    <scope>NUCLEOTIDE SEQUENCE [LARGE SCALE GENOMIC DNA]</scope>
    <source>
        <strain evidence="1 2">ALG-7-W6</strain>
    </source>
</reference>
<accession>A0A1R0H7F3</accession>
<dbReference type="EMBL" id="LSSL01000270">
    <property type="protein sequence ID" value="OLY85021.1"/>
    <property type="molecule type" value="Genomic_DNA"/>
</dbReference>
<dbReference type="OrthoDB" id="5596871at2759"/>
<dbReference type="AlphaFoldDB" id="A0A1R0H7F3"/>
<evidence type="ECO:0000313" key="1">
    <source>
        <dbReference type="EMBL" id="OLY85021.1"/>
    </source>
</evidence>
<proteinExistence type="predicted"/>
<organism evidence="1 2">
    <name type="scientific">Smittium mucronatum</name>
    <dbReference type="NCBI Taxonomy" id="133383"/>
    <lineage>
        <taxon>Eukaryota</taxon>
        <taxon>Fungi</taxon>
        <taxon>Fungi incertae sedis</taxon>
        <taxon>Zoopagomycota</taxon>
        <taxon>Kickxellomycotina</taxon>
        <taxon>Harpellomycetes</taxon>
        <taxon>Harpellales</taxon>
        <taxon>Legeriomycetaceae</taxon>
        <taxon>Smittium</taxon>
    </lineage>
</organism>
<keyword evidence="2" id="KW-1185">Reference proteome</keyword>
<dbReference type="Proteomes" id="UP000187455">
    <property type="component" value="Unassembled WGS sequence"/>
</dbReference>
<evidence type="ECO:0000313" key="2">
    <source>
        <dbReference type="Proteomes" id="UP000187455"/>
    </source>
</evidence>
<protein>
    <submittedName>
        <fullName evidence="1">Uncharacterized protein</fullName>
    </submittedName>
</protein>
<comment type="caution">
    <text evidence="1">The sequence shown here is derived from an EMBL/GenBank/DDBJ whole genome shotgun (WGS) entry which is preliminary data.</text>
</comment>
<sequence length="241" mass="27255">MLSTNPCLLSIKSKATCQTSDVLFVPIFSRLSSLKTVKSLSVSETNTSHEIDSHPIDCPLTVARLSFVDSSDLHQIIHYNQLLENRSQLRLFDDVSVFHFQNSLFSPSSSEDSDTSTLCDSDSMSYQVSEMSQDLDFSYQDQDSGNCSFDSNSLHEITSSSLHAYDRLYPDPKGTCWSNSNPKQINLTHKIQRPALRHRTPSAGYRIFAIETLMIKNYKISYHLKDRLIEPNPRALSPNHS</sequence>